<evidence type="ECO:0000313" key="3">
    <source>
        <dbReference type="Proteomes" id="UP000198217"/>
    </source>
</evidence>
<feature type="region of interest" description="Disordered" evidence="1">
    <location>
        <begin position="89"/>
        <end position="108"/>
    </location>
</feature>
<gene>
    <name evidence="2" type="ORF">GA0070609_3344</name>
</gene>
<evidence type="ECO:0000313" key="2">
    <source>
        <dbReference type="EMBL" id="SCG57721.1"/>
    </source>
</evidence>
<evidence type="ECO:0000256" key="1">
    <source>
        <dbReference type="SAM" id="MobiDB-lite"/>
    </source>
</evidence>
<dbReference type="AlphaFoldDB" id="A0A1C5II78"/>
<protein>
    <submittedName>
        <fullName evidence="2">Uncharacterized protein</fullName>
    </submittedName>
</protein>
<organism evidence="2 3">
    <name type="scientific">Micromonospora echinaurantiaca</name>
    <dbReference type="NCBI Taxonomy" id="47857"/>
    <lineage>
        <taxon>Bacteria</taxon>
        <taxon>Bacillati</taxon>
        <taxon>Actinomycetota</taxon>
        <taxon>Actinomycetes</taxon>
        <taxon>Micromonosporales</taxon>
        <taxon>Micromonosporaceae</taxon>
        <taxon>Micromonospora</taxon>
    </lineage>
</organism>
<keyword evidence="3" id="KW-1185">Reference proteome</keyword>
<name>A0A1C5II78_9ACTN</name>
<accession>A0A1C5II78</accession>
<sequence length="108" mass="11476">MQFLSESAAKTFESAIRDTCATHGSGIIVSSSGSGLIFDRTTPQFFFVLLDTTQAYDRVTLAVAGLPGVDAVERPHSKQGCCEALPLQATEPPYHNSDPSTIGKIDAD</sequence>
<proteinExistence type="predicted"/>
<dbReference type="Proteomes" id="UP000198217">
    <property type="component" value="Chromosome I"/>
</dbReference>
<dbReference type="EMBL" id="LT607750">
    <property type="protein sequence ID" value="SCG57721.1"/>
    <property type="molecule type" value="Genomic_DNA"/>
</dbReference>
<reference evidence="2 3" key="1">
    <citation type="submission" date="2016-06" db="EMBL/GenBank/DDBJ databases">
        <authorList>
            <person name="Kjaerup R.B."/>
            <person name="Dalgaard T.S."/>
            <person name="Juul-Madsen H.R."/>
        </authorList>
    </citation>
    <scope>NUCLEOTIDE SEQUENCE [LARGE SCALE GENOMIC DNA]</scope>
    <source>
        <strain evidence="2 3">DSM 43904</strain>
    </source>
</reference>